<evidence type="ECO:0000313" key="1">
    <source>
        <dbReference type="EMBL" id="TWT84185.1"/>
    </source>
</evidence>
<proteinExistence type="predicted"/>
<dbReference type="EMBL" id="SJPJ01000001">
    <property type="protein sequence ID" value="TWT84185.1"/>
    <property type="molecule type" value="Genomic_DNA"/>
</dbReference>
<sequence>MSLQFIKYFLISLGLKLMGEFILDEIIQNSIPNCSELGLAARYFHRRRYDWREYQTHKARSNH</sequence>
<dbReference type="AlphaFoldDB" id="A0A5C5ZAI8"/>
<keyword evidence="2" id="KW-1185">Reference proteome</keyword>
<protein>
    <submittedName>
        <fullName evidence="1">Uncharacterized protein</fullName>
    </submittedName>
</protein>
<name>A0A5C5ZAI8_9BACT</name>
<organism evidence="1 2">
    <name type="scientific">Novipirellula herctigrandis</name>
    <dbReference type="NCBI Taxonomy" id="2527986"/>
    <lineage>
        <taxon>Bacteria</taxon>
        <taxon>Pseudomonadati</taxon>
        <taxon>Planctomycetota</taxon>
        <taxon>Planctomycetia</taxon>
        <taxon>Pirellulales</taxon>
        <taxon>Pirellulaceae</taxon>
        <taxon>Novipirellula</taxon>
    </lineage>
</organism>
<comment type="caution">
    <text evidence="1">The sequence shown here is derived from an EMBL/GenBank/DDBJ whole genome shotgun (WGS) entry which is preliminary data.</text>
</comment>
<reference evidence="1 2" key="1">
    <citation type="submission" date="2019-02" db="EMBL/GenBank/DDBJ databases">
        <title>Deep-cultivation of Planctomycetes and their phenomic and genomic characterization uncovers novel biology.</title>
        <authorList>
            <person name="Wiegand S."/>
            <person name="Jogler M."/>
            <person name="Boedeker C."/>
            <person name="Pinto D."/>
            <person name="Vollmers J."/>
            <person name="Rivas-Marin E."/>
            <person name="Kohn T."/>
            <person name="Peeters S.H."/>
            <person name="Heuer A."/>
            <person name="Rast P."/>
            <person name="Oberbeckmann S."/>
            <person name="Bunk B."/>
            <person name="Jeske O."/>
            <person name="Meyerdierks A."/>
            <person name="Storesund J.E."/>
            <person name="Kallscheuer N."/>
            <person name="Luecker S."/>
            <person name="Lage O.M."/>
            <person name="Pohl T."/>
            <person name="Merkel B.J."/>
            <person name="Hornburger P."/>
            <person name="Mueller R.-W."/>
            <person name="Bruemmer F."/>
            <person name="Labrenz M."/>
            <person name="Spormann A.M."/>
            <person name="Op Den Camp H."/>
            <person name="Overmann J."/>
            <person name="Amann R."/>
            <person name="Jetten M.S.M."/>
            <person name="Mascher T."/>
            <person name="Medema M.H."/>
            <person name="Devos D.P."/>
            <person name="Kaster A.-K."/>
            <person name="Ovreas L."/>
            <person name="Rohde M."/>
            <person name="Galperin M.Y."/>
            <person name="Jogler C."/>
        </authorList>
    </citation>
    <scope>NUCLEOTIDE SEQUENCE [LARGE SCALE GENOMIC DNA]</scope>
    <source>
        <strain evidence="1 2">CA13</strain>
    </source>
</reference>
<accession>A0A5C5ZAI8</accession>
<gene>
    <name evidence="1" type="ORF">CA13_56610</name>
</gene>
<evidence type="ECO:0000313" key="2">
    <source>
        <dbReference type="Proteomes" id="UP000315010"/>
    </source>
</evidence>
<dbReference type="Proteomes" id="UP000315010">
    <property type="component" value="Unassembled WGS sequence"/>
</dbReference>